<organism evidence="4 5">
    <name type="scientific">Streptomyces salyersiae</name>
    <dbReference type="NCBI Taxonomy" id="3075530"/>
    <lineage>
        <taxon>Bacteria</taxon>
        <taxon>Bacillati</taxon>
        <taxon>Actinomycetota</taxon>
        <taxon>Actinomycetes</taxon>
        <taxon>Kitasatosporales</taxon>
        <taxon>Streptomycetaceae</taxon>
        <taxon>Streptomyces</taxon>
    </lineage>
</organism>
<keyword evidence="1" id="KW-0723">Serine/threonine-protein kinase</keyword>
<evidence type="ECO:0000256" key="1">
    <source>
        <dbReference type="ARBA" id="ARBA00022527"/>
    </source>
</evidence>
<name>A0ABU2RNB7_9ACTN</name>
<keyword evidence="1" id="KW-0808">Transferase</keyword>
<gene>
    <name evidence="4" type="ORF">RM649_22200</name>
</gene>
<dbReference type="PANTHER" id="PTHR35526:SF3">
    <property type="entry name" value="ANTI-SIGMA-F FACTOR RSBW"/>
    <property type="match status" value="1"/>
</dbReference>
<reference evidence="5" key="1">
    <citation type="submission" date="2023-07" db="EMBL/GenBank/DDBJ databases">
        <title>30 novel species of actinomycetes from the DSMZ collection.</title>
        <authorList>
            <person name="Nouioui I."/>
        </authorList>
    </citation>
    <scope>NUCLEOTIDE SEQUENCE [LARGE SCALE GENOMIC DNA]</scope>
    <source>
        <strain evidence="5">DSM 41770</strain>
    </source>
</reference>
<dbReference type="RefSeq" id="WP_311659026.1">
    <property type="nucleotide sequence ID" value="NZ_JAVREX010000010.1"/>
</dbReference>
<dbReference type="SUPFAM" id="SSF55874">
    <property type="entry name" value="ATPase domain of HSP90 chaperone/DNA topoisomerase II/histidine kinase"/>
    <property type="match status" value="1"/>
</dbReference>
<evidence type="ECO:0000256" key="2">
    <source>
        <dbReference type="SAM" id="MobiDB-lite"/>
    </source>
</evidence>
<dbReference type="EMBL" id="JAVREX010000010">
    <property type="protein sequence ID" value="MDT0430347.1"/>
    <property type="molecule type" value="Genomic_DNA"/>
</dbReference>
<dbReference type="InterPro" id="IPR003594">
    <property type="entry name" value="HATPase_dom"/>
</dbReference>
<keyword evidence="4" id="KW-0067">ATP-binding</keyword>
<comment type="caution">
    <text evidence="4">The sequence shown here is derived from an EMBL/GenBank/DDBJ whole genome shotgun (WGS) entry which is preliminary data.</text>
</comment>
<keyword evidence="1" id="KW-0418">Kinase</keyword>
<dbReference type="PANTHER" id="PTHR35526">
    <property type="entry name" value="ANTI-SIGMA-F FACTOR RSBW-RELATED"/>
    <property type="match status" value="1"/>
</dbReference>
<evidence type="ECO:0000313" key="4">
    <source>
        <dbReference type="EMBL" id="MDT0430347.1"/>
    </source>
</evidence>
<dbReference type="Proteomes" id="UP001183777">
    <property type="component" value="Unassembled WGS sequence"/>
</dbReference>
<feature type="domain" description="Histidine kinase/HSP90-like ATPase" evidence="3">
    <location>
        <begin position="21"/>
        <end position="115"/>
    </location>
</feature>
<dbReference type="Gene3D" id="3.30.565.10">
    <property type="entry name" value="Histidine kinase-like ATPase, C-terminal domain"/>
    <property type="match status" value="1"/>
</dbReference>
<accession>A0ABU2RNB7</accession>
<evidence type="ECO:0000259" key="3">
    <source>
        <dbReference type="Pfam" id="PF13581"/>
    </source>
</evidence>
<dbReference type="Pfam" id="PF13581">
    <property type="entry name" value="HATPase_c_2"/>
    <property type="match status" value="1"/>
</dbReference>
<dbReference type="CDD" id="cd16936">
    <property type="entry name" value="HATPase_RsbW-like"/>
    <property type="match status" value="1"/>
</dbReference>
<evidence type="ECO:0000313" key="5">
    <source>
        <dbReference type="Proteomes" id="UP001183777"/>
    </source>
</evidence>
<dbReference type="InterPro" id="IPR036890">
    <property type="entry name" value="HATPase_C_sf"/>
</dbReference>
<protein>
    <submittedName>
        <fullName evidence="4">ATP-binding protein</fullName>
    </submittedName>
</protein>
<keyword evidence="5" id="KW-1185">Reference proteome</keyword>
<sequence>MRSTFGIGQRPPGELPPPEDGEKVGLMRHRARQRLSARGLAYVADEAVLIVSELVTNAIVHSGGREVTVILSLRAGFLRIDVHDGVPSCHTHPKAPRDADENGRGLVLVQSLAEEGRGTWGVEDAGATTWCELKLAAS</sequence>
<keyword evidence="4" id="KW-0547">Nucleotide-binding</keyword>
<dbReference type="InterPro" id="IPR050267">
    <property type="entry name" value="Anti-sigma-factor_SerPK"/>
</dbReference>
<dbReference type="GO" id="GO:0005524">
    <property type="term" value="F:ATP binding"/>
    <property type="evidence" value="ECO:0007669"/>
    <property type="project" value="UniProtKB-KW"/>
</dbReference>
<proteinExistence type="predicted"/>
<feature type="region of interest" description="Disordered" evidence="2">
    <location>
        <begin position="1"/>
        <end position="23"/>
    </location>
</feature>